<keyword evidence="5 7" id="KW-1133">Transmembrane helix</keyword>
<dbReference type="EMBL" id="JAAGPU010000044">
    <property type="protein sequence ID" value="NEU06413.1"/>
    <property type="molecule type" value="Genomic_DNA"/>
</dbReference>
<evidence type="ECO:0000256" key="6">
    <source>
        <dbReference type="ARBA" id="ARBA00023136"/>
    </source>
</evidence>
<dbReference type="AlphaFoldDB" id="A0A6M0H8L2"/>
<evidence type="ECO:0000256" key="1">
    <source>
        <dbReference type="ARBA" id="ARBA00004651"/>
    </source>
</evidence>
<dbReference type="Proteomes" id="UP000481872">
    <property type="component" value="Unassembled WGS sequence"/>
</dbReference>
<dbReference type="PANTHER" id="PTHR43394">
    <property type="entry name" value="ATP-DEPENDENT PERMEASE MDL1, MITOCHONDRIAL"/>
    <property type="match status" value="1"/>
</dbReference>
<dbReference type="PROSITE" id="PS00211">
    <property type="entry name" value="ABC_TRANSPORTER_1"/>
    <property type="match status" value="1"/>
</dbReference>
<dbReference type="CDD" id="cd03251">
    <property type="entry name" value="ABCC_MsbA"/>
    <property type="match status" value="1"/>
</dbReference>
<dbReference type="Gene3D" id="1.20.1560.10">
    <property type="entry name" value="ABC transporter type 1, transmembrane domain"/>
    <property type="match status" value="1"/>
</dbReference>
<dbReference type="RefSeq" id="WP_199870847.1">
    <property type="nucleotide sequence ID" value="NZ_JAAGPU010000044.1"/>
</dbReference>
<name>A0A6M0H8L2_9CLOT</name>
<dbReference type="FunFam" id="3.40.50.300:FF:000218">
    <property type="entry name" value="Multidrug ABC transporter ATP-binding protein"/>
    <property type="match status" value="1"/>
</dbReference>
<feature type="transmembrane region" description="Helical" evidence="7">
    <location>
        <begin position="53"/>
        <end position="74"/>
    </location>
</feature>
<accession>A0A6M0H8L2</accession>
<dbReference type="InterPro" id="IPR011527">
    <property type="entry name" value="ABC1_TM_dom"/>
</dbReference>
<evidence type="ECO:0000256" key="3">
    <source>
        <dbReference type="ARBA" id="ARBA00022741"/>
    </source>
</evidence>
<keyword evidence="2 7" id="KW-0812">Transmembrane</keyword>
<dbReference type="GO" id="GO:0015421">
    <property type="term" value="F:ABC-type oligopeptide transporter activity"/>
    <property type="evidence" value="ECO:0007669"/>
    <property type="project" value="TreeGrafter"/>
</dbReference>
<dbReference type="InterPro" id="IPR039421">
    <property type="entry name" value="Type_1_exporter"/>
</dbReference>
<dbReference type="GO" id="GO:0016887">
    <property type="term" value="F:ATP hydrolysis activity"/>
    <property type="evidence" value="ECO:0007669"/>
    <property type="project" value="InterPro"/>
</dbReference>
<feature type="transmembrane region" description="Helical" evidence="7">
    <location>
        <begin position="240"/>
        <end position="261"/>
    </location>
</feature>
<evidence type="ECO:0000259" key="8">
    <source>
        <dbReference type="PROSITE" id="PS50893"/>
    </source>
</evidence>
<reference evidence="10 11" key="1">
    <citation type="submission" date="2020-02" db="EMBL/GenBank/DDBJ databases">
        <title>Genome assembly of a novel Clostridium senegalense strain.</title>
        <authorList>
            <person name="Gupta T.B."/>
            <person name="Jauregui R."/>
            <person name="Maclean P."/>
            <person name="Nawarathana A."/>
            <person name="Brightwell G."/>
        </authorList>
    </citation>
    <scope>NUCLEOTIDE SEQUENCE [LARGE SCALE GENOMIC DNA]</scope>
    <source>
        <strain evidence="10 11">AGRFS4</strain>
    </source>
</reference>
<evidence type="ECO:0000313" key="10">
    <source>
        <dbReference type="EMBL" id="NEU06413.1"/>
    </source>
</evidence>
<dbReference type="Gene3D" id="3.40.50.300">
    <property type="entry name" value="P-loop containing nucleotide triphosphate hydrolases"/>
    <property type="match status" value="1"/>
</dbReference>
<evidence type="ECO:0000256" key="4">
    <source>
        <dbReference type="ARBA" id="ARBA00022840"/>
    </source>
</evidence>
<dbReference type="InterPro" id="IPR036640">
    <property type="entry name" value="ABC1_TM_sf"/>
</dbReference>
<keyword evidence="6 7" id="KW-0472">Membrane</keyword>
<gene>
    <name evidence="10" type="ORF">G3M99_16525</name>
</gene>
<sequence>MIRKFISYYKEHRLIFIIDMVCAFLVAALDLFFPMITKELLDYGIPNKNINMIIKFTIALTLLYVIKLICNYIIDYWGHVMGVRIQYDMRKEIFSHLQTLPFSYFDDNKTGHLMSRIVNDLMEISELAHHGPEDLFISLVMLIGSFILLCKINITLTLIIFAFIPFIVWFAMIKRVKMAKSFDNVRKKIADVNGSLEDSISGIRVAKAFTNEDYEMEKFDDNNVQFKTARSYSYKCMAEFLAGIRFMVDMLNVVVIGAGGYFAYKEYITISELVAYLLYITYFMQPIRRLTAFIEQYQSGMSGFKRFLEIINTKTDIVEKDNAVELKNATGNIKFNDVTFKYKDSEEVISSINLDIQSGQTVALVGPSGGGKTTICNLLPRFYDVNDGNITIDGIDVKDLEIKSLRKNIGIVQQEVFLFTGTIKENILYGNPEATDEEIIEAAKNANIHEFIESLPDGYDTYVGERGIKLSGGQKQRVAIARIFLKNPPILILDEATSALDNTTEIMIQRSLEKLSKGRTTIVVAHRLSTIKNADTIVVITSKGIEEQGNHNELLNRKGIYFNLYNCQFTNTNLQENIIVE</sequence>
<comment type="subcellular location">
    <subcellularLocation>
        <location evidence="1">Cell membrane</location>
        <topology evidence="1">Multi-pass membrane protein</topology>
    </subcellularLocation>
</comment>
<keyword evidence="4 10" id="KW-0067">ATP-binding</keyword>
<dbReference type="SUPFAM" id="SSF52540">
    <property type="entry name" value="P-loop containing nucleoside triphosphate hydrolases"/>
    <property type="match status" value="1"/>
</dbReference>
<feature type="domain" description="ABC transmembrane type-1" evidence="9">
    <location>
        <begin position="17"/>
        <end position="299"/>
    </location>
</feature>
<feature type="transmembrane region" description="Helical" evidence="7">
    <location>
        <begin position="139"/>
        <end position="172"/>
    </location>
</feature>
<evidence type="ECO:0000256" key="5">
    <source>
        <dbReference type="ARBA" id="ARBA00022989"/>
    </source>
</evidence>
<dbReference type="InterPro" id="IPR017871">
    <property type="entry name" value="ABC_transporter-like_CS"/>
</dbReference>
<dbReference type="GO" id="GO:0005886">
    <property type="term" value="C:plasma membrane"/>
    <property type="evidence" value="ECO:0007669"/>
    <property type="project" value="UniProtKB-SubCell"/>
</dbReference>
<dbReference type="PROSITE" id="PS50929">
    <property type="entry name" value="ABC_TM1F"/>
    <property type="match status" value="1"/>
</dbReference>
<evidence type="ECO:0000256" key="7">
    <source>
        <dbReference type="SAM" id="Phobius"/>
    </source>
</evidence>
<dbReference type="Pfam" id="PF00005">
    <property type="entry name" value="ABC_tran"/>
    <property type="match status" value="1"/>
</dbReference>
<dbReference type="CDD" id="cd18549">
    <property type="entry name" value="ABC_6TM_YwjA_like"/>
    <property type="match status" value="1"/>
</dbReference>
<evidence type="ECO:0000256" key="2">
    <source>
        <dbReference type="ARBA" id="ARBA00022692"/>
    </source>
</evidence>
<evidence type="ECO:0000313" key="11">
    <source>
        <dbReference type="Proteomes" id="UP000481872"/>
    </source>
</evidence>
<feature type="transmembrane region" description="Helical" evidence="7">
    <location>
        <begin position="14"/>
        <end position="33"/>
    </location>
</feature>
<protein>
    <submittedName>
        <fullName evidence="10">ABC transporter ATP-binding protein</fullName>
    </submittedName>
</protein>
<dbReference type="InterPro" id="IPR003439">
    <property type="entry name" value="ABC_transporter-like_ATP-bd"/>
</dbReference>
<dbReference type="PROSITE" id="PS50893">
    <property type="entry name" value="ABC_TRANSPORTER_2"/>
    <property type="match status" value="1"/>
</dbReference>
<keyword evidence="11" id="KW-1185">Reference proteome</keyword>
<dbReference type="PANTHER" id="PTHR43394:SF1">
    <property type="entry name" value="ATP-BINDING CASSETTE SUB-FAMILY B MEMBER 10, MITOCHONDRIAL"/>
    <property type="match status" value="1"/>
</dbReference>
<organism evidence="10 11">
    <name type="scientific">Clostridium senegalense</name>
    <dbReference type="NCBI Taxonomy" id="1465809"/>
    <lineage>
        <taxon>Bacteria</taxon>
        <taxon>Bacillati</taxon>
        <taxon>Bacillota</taxon>
        <taxon>Clostridia</taxon>
        <taxon>Eubacteriales</taxon>
        <taxon>Clostridiaceae</taxon>
        <taxon>Clostridium</taxon>
    </lineage>
</organism>
<dbReference type="GO" id="GO:0005524">
    <property type="term" value="F:ATP binding"/>
    <property type="evidence" value="ECO:0007669"/>
    <property type="project" value="UniProtKB-KW"/>
</dbReference>
<evidence type="ECO:0000259" key="9">
    <source>
        <dbReference type="PROSITE" id="PS50929"/>
    </source>
</evidence>
<dbReference type="SUPFAM" id="SSF90123">
    <property type="entry name" value="ABC transporter transmembrane region"/>
    <property type="match status" value="1"/>
</dbReference>
<dbReference type="InterPro" id="IPR027417">
    <property type="entry name" value="P-loop_NTPase"/>
</dbReference>
<feature type="domain" description="ABC transporter" evidence="8">
    <location>
        <begin position="333"/>
        <end position="567"/>
    </location>
</feature>
<keyword evidence="3" id="KW-0547">Nucleotide-binding</keyword>
<dbReference type="SMART" id="SM00382">
    <property type="entry name" value="AAA"/>
    <property type="match status" value="1"/>
</dbReference>
<proteinExistence type="predicted"/>
<comment type="caution">
    <text evidence="10">The sequence shown here is derived from an EMBL/GenBank/DDBJ whole genome shotgun (WGS) entry which is preliminary data.</text>
</comment>
<dbReference type="InterPro" id="IPR003593">
    <property type="entry name" value="AAA+_ATPase"/>
</dbReference>
<dbReference type="Pfam" id="PF00664">
    <property type="entry name" value="ABC_membrane"/>
    <property type="match status" value="1"/>
</dbReference>